<proteinExistence type="predicted"/>
<name>A0ABD2BR84_VESSQ</name>
<organism evidence="1 2">
    <name type="scientific">Vespula squamosa</name>
    <name type="common">Southern yellow jacket</name>
    <name type="synonym">Wasp</name>
    <dbReference type="NCBI Taxonomy" id="30214"/>
    <lineage>
        <taxon>Eukaryota</taxon>
        <taxon>Metazoa</taxon>
        <taxon>Ecdysozoa</taxon>
        <taxon>Arthropoda</taxon>
        <taxon>Hexapoda</taxon>
        <taxon>Insecta</taxon>
        <taxon>Pterygota</taxon>
        <taxon>Neoptera</taxon>
        <taxon>Endopterygota</taxon>
        <taxon>Hymenoptera</taxon>
        <taxon>Apocrita</taxon>
        <taxon>Aculeata</taxon>
        <taxon>Vespoidea</taxon>
        <taxon>Vespidae</taxon>
        <taxon>Vespinae</taxon>
        <taxon>Vespula</taxon>
    </lineage>
</organism>
<keyword evidence="2" id="KW-1185">Reference proteome</keyword>
<dbReference type="EMBL" id="JAUDFV010000064">
    <property type="protein sequence ID" value="KAL2735286.1"/>
    <property type="molecule type" value="Genomic_DNA"/>
</dbReference>
<sequence>MVLRLFPIYRNICDFSDSSTSENSVWKERASTFSRQNTKEDWIDKGQKSSGESSLNCLNRLLWLLRVKMAKRVSLHLEWIRKSEHRFIETNKEAIVHFTETI</sequence>
<comment type="caution">
    <text evidence="1">The sequence shown here is derived from an EMBL/GenBank/DDBJ whole genome shotgun (WGS) entry which is preliminary data.</text>
</comment>
<gene>
    <name evidence="1" type="ORF">V1478_002926</name>
</gene>
<protein>
    <submittedName>
        <fullName evidence="1">Uncharacterized protein</fullName>
    </submittedName>
</protein>
<dbReference type="Proteomes" id="UP001607302">
    <property type="component" value="Unassembled WGS sequence"/>
</dbReference>
<reference evidence="1 2" key="1">
    <citation type="journal article" date="2024" name="Ann. Entomol. Soc. Am.">
        <title>Genomic analyses of the southern and eastern yellowjacket wasps (Hymenoptera: Vespidae) reveal evolutionary signatures of social life.</title>
        <authorList>
            <person name="Catto M.A."/>
            <person name="Caine P.B."/>
            <person name="Orr S.E."/>
            <person name="Hunt B.G."/>
            <person name="Goodisman M.A.D."/>
        </authorList>
    </citation>
    <scope>NUCLEOTIDE SEQUENCE [LARGE SCALE GENOMIC DNA]</scope>
    <source>
        <strain evidence="1">233</strain>
        <tissue evidence="1">Head and thorax</tissue>
    </source>
</reference>
<dbReference type="AlphaFoldDB" id="A0ABD2BR84"/>
<accession>A0ABD2BR84</accession>
<evidence type="ECO:0000313" key="1">
    <source>
        <dbReference type="EMBL" id="KAL2735286.1"/>
    </source>
</evidence>
<evidence type="ECO:0000313" key="2">
    <source>
        <dbReference type="Proteomes" id="UP001607302"/>
    </source>
</evidence>